<evidence type="ECO:0000313" key="2">
    <source>
        <dbReference type="WBParaSite" id="RSKR_0000840800.1"/>
    </source>
</evidence>
<dbReference type="Proteomes" id="UP000095286">
    <property type="component" value="Unplaced"/>
</dbReference>
<dbReference type="WBParaSite" id="RSKR_0000840800.1">
    <property type="protein sequence ID" value="RSKR_0000840800.1"/>
    <property type="gene ID" value="RSKR_0000840800"/>
</dbReference>
<reference evidence="2" key="1">
    <citation type="submission" date="2016-11" db="UniProtKB">
        <authorList>
            <consortium name="WormBaseParasite"/>
        </authorList>
    </citation>
    <scope>IDENTIFICATION</scope>
    <source>
        <strain evidence="2">KR3021</strain>
    </source>
</reference>
<evidence type="ECO:0000313" key="1">
    <source>
        <dbReference type="Proteomes" id="UP000095286"/>
    </source>
</evidence>
<accession>A0AC35U5X5</accession>
<name>A0AC35U5X5_9BILA</name>
<protein>
    <submittedName>
        <fullName evidence="2">GBD/FH3 domain-containing protein</fullName>
    </submittedName>
</protein>
<sequence length="1239" mass="139184">MAEEEINIHFREFLTQMNIRGEKLDDMMKNMTLEKKGQMLEQADKVKVKRADHPPEYYYNELIGLIKNDSSKIIKMIFNFKVTLSSCNVDYIERFGNVGGINALCQALLKYSRIIRVSSIDHLDPKHKEKDITAYSTSILEMILNIINCIRTVANTWPGIAACLKKDSHLVFHMLECLHMTTTTNQMANRERVDILFDNVRFEVFKLMGALAFVENADEDAGSAFELSGFELIMGDMDKFQNTYGYDAFKLIVDVIRQGNDPAIIKGLTFINVFLSKVPKTEKEYHVRTHLRMQFMKGGFYKGTSFFNDLVSENEEISNSLETFFQEKETDLMEISSKFDSIKKEFEDVDQVFKALKDYYNENSCDEHLLSILQHLLMVSDDMHEQKSYLILIDKFITEITIDVTSFESINNNMFPIDYLRSYLTELESKSSVFSNQVALKLKEASIIKQEALVVSEQYYQKIEEYMNEVKELRRHIKDASVPIPTETTCSLLPPKDCEKLASDGDSISSKISSPALSPPESPGQLKTDIPNAPPLPGKSSIPNAPPLPGESSIPNAPPLPGKSNIPNAPQLPPSFKKAGIPNAPPLINNIGSQDQSINKSGPPPAPPLPNVARPPPAPPLPNTGPPAPPPLPPMNKSGPPPAPPLMKNGPPVAPPLVKGGPPAAPPLMKGGPPPPPSLKNKGGPSMPNKFSLVKPLPEHLKEKKTVQCEVQLRKVQIQSSILKPHQISKDSFWAKTSENEWAKENILTSLNSKFEIKTIATKGNGDGENSGTLKRKAKMAQVITDDKILQKISIFFGSAKKTTSEWYNALIKIDDSLLNGDLLFELKGALPPPEMMVQLKNIPESEYNLLPTGEAFAAQLSQIPALGKRLELLQFKANFKTTCEDIKGQVSTITDCIEDICNSNGFKHWLELVLFTINYMGHSNKNYVDIFGYKMEALSKLNDTKSLSANETLLHELIKVYGDSKYGKYANFTSEDFIQLPASSRICLEEVMKAVQVFKNDINKLETCLGNYESINTKDKFKDVMTPFLSNAKSTESTISKMIEKMHFKWGKLLDYFSYDESKYSMPDFFGDLLKFKEQYENCQKDVMMARKKIELENERELKRNSVAANSKKCQDGSNESSSLTFKTNKHSAGLMDEIDHHLSKLASVKIKRPTNVKSRMERAREAKETRKMLAASISGNHLENSRDRADSFLPSEKILNQQFDIAKEAAEQFRNHLKDETGSNENAIPLSMVKSRK</sequence>
<organism evidence="1 2">
    <name type="scientific">Rhabditophanes sp. KR3021</name>
    <dbReference type="NCBI Taxonomy" id="114890"/>
    <lineage>
        <taxon>Eukaryota</taxon>
        <taxon>Metazoa</taxon>
        <taxon>Ecdysozoa</taxon>
        <taxon>Nematoda</taxon>
        <taxon>Chromadorea</taxon>
        <taxon>Rhabditida</taxon>
        <taxon>Tylenchina</taxon>
        <taxon>Panagrolaimomorpha</taxon>
        <taxon>Strongyloidoidea</taxon>
        <taxon>Alloionematidae</taxon>
        <taxon>Rhabditophanes</taxon>
    </lineage>
</organism>
<proteinExistence type="predicted"/>